<dbReference type="PANTHER" id="PTHR46546">
    <property type="entry name" value="SHEWANELLA-LIKE PROTEIN PHOSPHATASE 1"/>
    <property type="match status" value="1"/>
</dbReference>
<sequence>MPEIFGAAVPTPGMPKTCVPWPFDIETSGAADANQADDILQNLTATAGYGRWKWPKRPIVFVSDLHADAEGFLRSLASAGVIQRAEDFSNNFKLTRFGTSCTIIIGGDCLDKGPSNLDLLDAIKALRDTSARVKLLAGNHDLRLLLGVRALLGPRTPLSEHMFIRMGKKVLPLLREVYDRYVDPKADLDNAPDLKACRELIFPSQDWTTTFPEAAATHLSSSAIAKEVNRLTKKIITFEDASLAAGMDLQMLYCAALKCRDLFLRPDGQYAWFYGKMKAVHKSGSLLFVHAGMDDQMSSEISNKGPGRLNKLFREQARHDPFTFYSGNVANMMRTKYRSVDKKLTRSGVEDLHQAGIKIVIQGHINRHKGQRLKTIKGLLHLEADVTLDRNSRQLEGLDGIGSGATLIFPDGEIVGISRDFPHAKVFTPRLHLKQPRRPRNIHLEERGQLT</sequence>
<evidence type="ECO:0000313" key="3">
    <source>
        <dbReference type="Proteomes" id="UP001385499"/>
    </source>
</evidence>
<dbReference type="Gene3D" id="3.60.21.10">
    <property type="match status" value="1"/>
</dbReference>
<evidence type="ECO:0000259" key="1">
    <source>
        <dbReference type="Pfam" id="PF00149"/>
    </source>
</evidence>
<evidence type="ECO:0000313" key="2">
    <source>
        <dbReference type="EMBL" id="MEJ8475701.1"/>
    </source>
</evidence>
<dbReference type="SUPFAM" id="SSF56300">
    <property type="entry name" value="Metallo-dependent phosphatases"/>
    <property type="match status" value="1"/>
</dbReference>
<dbReference type="PANTHER" id="PTHR46546:SF4">
    <property type="entry name" value="SHEWANELLA-LIKE PROTEIN PHOSPHATASE 1"/>
    <property type="match status" value="1"/>
</dbReference>
<name>A0ABU8TNE7_9HYPH</name>
<dbReference type="CDD" id="cd00838">
    <property type="entry name" value="MPP_superfamily"/>
    <property type="match status" value="1"/>
</dbReference>
<protein>
    <submittedName>
        <fullName evidence="2">Metallophosphoesterase family protein</fullName>
    </submittedName>
</protein>
<dbReference type="RefSeq" id="WP_340275897.1">
    <property type="nucleotide sequence ID" value="NZ_JBAKIA010000012.1"/>
</dbReference>
<dbReference type="Proteomes" id="UP001385499">
    <property type="component" value="Unassembled WGS sequence"/>
</dbReference>
<reference evidence="2 3" key="1">
    <citation type="submission" date="2024-02" db="EMBL/GenBank/DDBJ databases">
        <title>Roseibium algae sp. nov., isolated from marine alga (Grateloupia sp.), showing potential in myo-inositol conversion.</title>
        <authorList>
            <person name="Wang Y."/>
        </authorList>
    </citation>
    <scope>NUCLEOTIDE SEQUENCE [LARGE SCALE GENOMIC DNA]</scope>
    <source>
        <strain evidence="2 3">H3510</strain>
    </source>
</reference>
<proteinExistence type="predicted"/>
<gene>
    <name evidence="2" type="ORF">V6575_16530</name>
</gene>
<dbReference type="InterPro" id="IPR029052">
    <property type="entry name" value="Metallo-depent_PP-like"/>
</dbReference>
<feature type="domain" description="Calcineurin-like phosphoesterase" evidence="1">
    <location>
        <begin position="58"/>
        <end position="150"/>
    </location>
</feature>
<keyword evidence="3" id="KW-1185">Reference proteome</keyword>
<accession>A0ABU8TNE7</accession>
<dbReference type="EMBL" id="JBAKIA010000012">
    <property type="protein sequence ID" value="MEJ8475701.1"/>
    <property type="molecule type" value="Genomic_DNA"/>
</dbReference>
<comment type="caution">
    <text evidence="2">The sequence shown here is derived from an EMBL/GenBank/DDBJ whole genome shotgun (WGS) entry which is preliminary data.</text>
</comment>
<organism evidence="2 3">
    <name type="scientific">Roseibium algae</name>
    <dbReference type="NCBI Taxonomy" id="3123038"/>
    <lineage>
        <taxon>Bacteria</taxon>
        <taxon>Pseudomonadati</taxon>
        <taxon>Pseudomonadota</taxon>
        <taxon>Alphaproteobacteria</taxon>
        <taxon>Hyphomicrobiales</taxon>
        <taxon>Stappiaceae</taxon>
        <taxon>Roseibium</taxon>
    </lineage>
</organism>
<dbReference type="InterPro" id="IPR004843">
    <property type="entry name" value="Calcineurin-like_PHP"/>
</dbReference>
<dbReference type="Pfam" id="PF00149">
    <property type="entry name" value="Metallophos"/>
    <property type="match status" value="1"/>
</dbReference>